<keyword evidence="2" id="KW-0472">Membrane</keyword>
<organism evidence="3 4">
    <name type="scientific">Corynespora cassiicola Philippines</name>
    <dbReference type="NCBI Taxonomy" id="1448308"/>
    <lineage>
        <taxon>Eukaryota</taxon>
        <taxon>Fungi</taxon>
        <taxon>Dikarya</taxon>
        <taxon>Ascomycota</taxon>
        <taxon>Pezizomycotina</taxon>
        <taxon>Dothideomycetes</taxon>
        <taxon>Pleosporomycetidae</taxon>
        <taxon>Pleosporales</taxon>
        <taxon>Corynesporascaceae</taxon>
        <taxon>Corynespora</taxon>
    </lineage>
</organism>
<gene>
    <name evidence="3" type="ORF">BS50DRAFT_507563</name>
</gene>
<evidence type="ECO:0000313" key="3">
    <source>
        <dbReference type="EMBL" id="PSN59826.1"/>
    </source>
</evidence>
<sequence length="321" mass="35083">MRIPQSYVQKCKITAHVFQVILIFVAGCLTLAVMTKGGETGGATKYYFALCFLTTPAIIYLVMVPMWSRAKKFANAYAFVALDALYTLLWFAAFIAVAMWNSHGIRQGAIDIKAGEDNGNCSTFKYGSETKCEISKAAVGFGVVIWYVSVFFGLTTGISGYYLAKFRKEGVMPYEAEEPNPHHIGGEAGIKDPTWSTEIDHHNNDSDDDDDDRRTERGGRQEEDEYALLHSTETDDGRHPGRPLSWGEDRAGYGSGRSRPGVSSYGGYDDANNSNALSPGGYEEYRREANQSTVSSAYSQSQGGGYASHGGQGYSFSGGDR</sequence>
<feature type="region of interest" description="Disordered" evidence="1">
    <location>
        <begin position="177"/>
        <end position="321"/>
    </location>
</feature>
<evidence type="ECO:0008006" key="5">
    <source>
        <dbReference type="Google" id="ProtNLM"/>
    </source>
</evidence>
<feature type="transmembrane region" description="Helical" evidence="2">
    <location>
        <begin position="144"/>
        <end position="164"/>
    </location>
</feature>
<feature type="compositionally biased region" description="Gly residues" evidence="1">
    <location>
        <begin position="302"/>
        <end position="313"/>
    </location>
</feature>
<dbReference type="OrthoDB" id="5284712at2759"/>
<keyword evidence="2" id="KW-0812">Transmembrane</keyword>
<dbReference type="PANTHER" id="PTHR37451">
    <property type="entry name" value="MARVEL DOMAIN"/>
    <property type="match status" value="1"/>
</dbReference>
<name>A0A2T2N3J4_CORCC</name>
<keyword evidence="2" id="KW-1133">Transmembrane helix</keyword>
<dbReference type="PROSITE" id="PS51257">
    <property type="entry name" value="PROKAR_LIPOPROTEIN"/>
    <property type="match status" value="1"/>
</dbReference>
<dbReference type="Proteomes" id="UP000240883">
    <property type="component" value="Unassembled WGS sequence"/>
</dbReference>
<evidence type="ECO:0000256" key="2">
    <source>
        <dbReference type="SAM" id="Phobius"/>
    </source>
</evidence>
<accession>A0A2T2N3J4</accession>
<evidence type="ECO:0000313" key="4">
    <source>
        <dbReference type="Proteomes" id="UP000240883"/>
    </source>
</evidence>
<proteinExistence type="predicted"/>
<feature type="transmembrane region" description="Helical" evidence="2">
    <location>
        <begin position="46"/>
        <end position="64"/>
    </location>
</feature>
<reference evidence="3 4" key="1">
    <citation type="journal article" date="2018" name="Front. Microbiol.">
        <title>Genome-Wide Analysis of Corynespora cassiicola Leaf Fall Disease Putative Effectors.</title>
        <authorList>
            <person name="Lopez D."/>
            <person name="Ribeiro S."/>
            <person name="Label P."/>
            <person name="Fumanal B."/>
            <person name="Venisse J.S."/>
            <person name="Kohler A."/>
            <person name="de Oliveira R.R."/>
            <person name="Labutti K."/>
            <person name="Lipzen A."/>
            <person name="Lail K."/>
            <person name="Bauer D."/>
            <person name="Ohm R.A."/>
            <person name="Barry K.W."/>
            <person name="Spatafora J."/>
            <person name="Grigoriev I.V."/>
            <person name="Martin F.M."/>
            <person name="Pujade-Renaud V."/>
        </authorList>
    </citation>
    <scope>NUCLEOTIDE SEQUENCE [LARGE SCALE GENOMIC DNA]</scope>
    <source>
        <strain evidence="3 4">Philippines</strain>
    </source>
</reference>
<evidence type="ECO:0000256" key="1">
    <source>
        <dbReference type="SAM" id="MobiDB-lite"/>
    </source>
</evidence>
<dbReference type="EMBL" id="KZ678152">
    <property type="protein sequence ID" value="PSN59826.1"/>
    <property type="molecule type" value="Genomic_DNA"/>
</dbReference>
<protein>
    <recommendedName>
        <fullName evidence="5">MARVEL domain-containing protein</fullName>
    </recommendedName>
</protein>
<keyword evidence="4" id="KW-1185">Reference proteome</keyword>
<feature type="transmembrane region" description="Helical" evidence="2">
    <location>
        <begin position="76"/>
        <end position="100"/>
    </location>
</feature>
<dbReference type="AlphaFoldDB" id="A0A2T2N3J4"/>
<feature type="transmembrane region" description="Helical" evidence="2">
    <location>
        <begin position="12"/>
        <end position="34"/>
    </location>
</feature>
<dbReference type="STRING" id="1448308.A0A2T2N3J4"/>
<feature type="compositionally biased region" description="Basic and acidic residues" evidence="1">
    <location>
        <begin position="212"/>
        <end position="221"/>
    </location>
</feature>
<dbReference type="PANTHER" id="PTHR37451:SF3">
    <property type="entry name" value="MARVEL DOMAIN-CONTAINING PROTEIN"/>
    <property type="match status" value="1"/>
</dbReference>